<sequence>MMGVDWISQKREFKRSKQLEESEKKKENKIKPIFESVELCCSSDTEESLSDDCDLAQNIQDNTKNSITVESCEDSAGPSTTRRGRTAFINDKLVTVLDRCKVSDRDNLITKNEKQKKFLKH</sequence>
<accession>A0A5E4MJN8</accession>
<dbReference type="Proteomes" id="UP000325440">
    <property type="component" value="Unassembled WGS sequence"/>
</dbReference>
<gene>
    <name evidence="1" type="ORF">CINCED_3A017602</name>
</gene>
<dbReference type="OrthoDB" id="6589276at2759"/>
<evidence type="ECO:0000313" key="1">
    <source>
        <dbReference type="EMBL" id="VVC32443.1"/>
    </source>
</evidence>
<dbReference type="EMBL" id="CABPRJ010000955">
    <property type="protein sequence ID" value="VVC32443.1"/>
    <property type="molecule type" value="Genomic_DNA"/>
</dbReference>
<keyword evidence="2" id="KW-1185">Reference proteome</keyword>
<organism evidence="1 2">
    <name type="scientific">Cinara cedri</name>
    <dbReference type="NCBI Taxonomy" id="506608"/>
    <lineage>
        <taxon>Eukaryota</taxon>
        <taxon>Metazoa</taxon>
        <taxon>Ecdysozoa</taxon>
        <taxon>Arthropoda</taxon>
        <taxon>Hexapoda</taxon>
        <taxon>Insecta</taxon>
        <taxon>Pterygota</taxon>
        <taxon>Neoptera</taxon>
        <taxon>Paraneoptera</taxon>
        <taxon>Hemiptera</taxon>
        <taxon>Sternorrhyncha</taxon>
        <taxon>Aphidomorpha</taxon>
        <taxon>Aphidoidea</taxon>
        <taxon>Aphididae</taxon>
        <taxon>Lachninae</taxon>
        <taxon>Cinara</taxon>
    </lineage>
</organism>
<dbReference type="AlphaFoldDB" id="A0A5E4MJN8"/>
<evidence type="ECO:0000313" key="2">
    <source>
        <dbReference type="Proteomes" id="UP000325440"/>
    </source>
</evidence>
<proteinExistence type="predicted"/>
<protein>
    <submittedName>
        <fullName evidence="1">Uncharacterized protein</fullName>
    </submittedName>
</protein>
<name>A0A5E4MJN8_9HEMI</name>
<reference evidence="1 2" key="1">
    <citation type="submission" date="2019-08" db="EMBL/GenBank/DDBJ databases">
        <authorList>
            <person name="Alioto T."/>
            <person name="Alioto T."/>
            <person name="Gomez Garrido J."/>
        </authorList>
    </citation>
    <scope>NUCLEOTIDE SEQUENCE [LARGE SCALE GENOMIC DNA]</scope>
</reference>